<dbReference type="RefSeq" id="WP_216470551.1">
    <property type="nucleotide sequence ID" value="NZ_JAHLQI010000004.1"/>
</dbReference>
<protein>
    <submittedName>
        <fullName evidence="2">ABC transporter permease</fullName>
    </submittedName>
</protein>
<evidence type="ECO:0000313" key="3">
    <source>
        <dbReference type="Proteomes" id="UP000783588"/>
    </source>
</evidence>
<feature type="transmembrane region" description="Helical" evidence="1">
    <location>
        <begin position="225"/>
        <end position="244"/>
    </location>
</feature>
<feature type="transmembrane region" description="Helical" evidence="1">
    <location>
        <begin position="163"/>
        <end position="183"/>
    </location>
</feature>
<feature type="transmembrane region" description="Helical" evidence="1">
    <location>
        <begin position="94"/>
        <end position="115"/>
    </location>
</feature>
<feature type="transmembrane region" description="Helical" evidence="1">
    <location>
        <begin position="17"/>
        <end position="35"/>
    </location>
</feature>
<organism evidence="2 3">
    <name type="scientific">Butyricicoccus intestinisimiae</name>
    <dbReference type="NCBI Taxonomy" id="2841509"/>
    <lineage>
        <taxon>Bacteria</taxon>
        <taxon>Bacillati</taxon>
        <taxon>Bacillota</taxon>
        <taxon>Clostridia</taxon>
        <taxon>Eubacteriales</taxon>
        <taxon>Butyricicoccaceae</taxon>
        <taxon>Butyricicoccus</taxon>
    </lineage>
</organism>
<sequence length="249" mass="28284">MNSFRCELHKAKRRHDFLICVLVSLVAFVWEYQAAPKTAQEAAMAYTSLLFTSTLMHAVIMPVAMAMLASRLWDVEIKGNAPKLLYTLQSRRSLFAAKSLLGIAEIFLITGIEMTLFAVNGHLQQYADVLPAGQIAYYLLCTVSVNIMLFFFEFLLTILLKNPLPAVCVGIAGALIGLFSAFMPKGFSLFVPWGYYIPLSRYYIKDWSRDTHTVIYGAQGYQWPLLIWVFVLMSVLFIVTWRVIQKKEV</sequence>
<dbReference type="Proteomes" id="UP000783588">
    <property type="component" value="Unassembled WGS sequence"/>
</dbReference>
<dbReference type="Pfam" id="PF12730">
    <property type="entry name" value="ABC2_membrane_4"/>
    <property type="match status" value="1"/>
</dbReference>
<proteinExistence type="predicted"/>
<keyword evidence="1" id="KW-1133">Transmembrane helix</keyword>
<comment type="caution">
    <text evidence="2">The sequence shown here is derived from an EMBL/GenBank/DDBJ whole genome shotgun (WGS) entry which is preliminary data.</text>
</comment>
<dbReference type="EMBL" id="JAHLQI010000004">
    <property type="protein sequence ID" value="MBU5490862.1"/>
    <property type="molecule type" value="Genomic_DNA"/>
</dbReference>
<name>A0ABS6ET26_9FIRM</name>
<keyword evidence="1" id="KW-0812">Transmembrane</keyword>
<accession>A0ABS6ET26</accession>
<evidence type="ECO:0000256" key="1">
    <source>
        <dbReference type="SAM" id="Phobius"/>
    </source>
</evidence>
<feature type="transmembrane region" description="Helical" evidence="1">
    <location>
        <begin position="135"/>
        <end position="156"/>
    </location>
</feature>
<keyword evidence="3" id="KW-1185">Reference proteome</keyword>
<feature type="transmembrane region" description="Helical" evidence="1">
    <location>
        <begin position="55"/>
        <end position="73"/>
    </location>
</feature>
<reference evidence="2 3" key="1">
    <citation type="submission" date="2021-06" db="EMBL/GenBank/DDBJ databases">
        <authorList>
            <person name="Sun Q."/>
            <person name="Li D."/>
        </authorList>
    </citation>
    <scope>NUCLEOTIDE SEQUENCE [LARGE SCALE GENOMIC DNA]</scope>
    <source>
        <strain evidence="2 3">MSJd-7</strain>
    </source>
</reference>
<keyword evidence="1" id="KW-0472">Membrane</keyword>
<evidence type="ECO:0000313" key="2">
    <source>
        <dbReference type="EMBL" id="MBU5490862.1"/>
    </source>
</evidence>
<gene>
    <name evidence="2" type="ORF">KQI75_09580</name>
</gene>